<dbReference type="EMBL" id="JADBGI010000024">
    <property type="protein sequence ID" value="MBE3001426.1"/>
    <property type="molecule type" value="Genomic_DNA"/>
</dbReference>
<protein>
    <submittedName>
        <fullName evidence="3">Prolyl oligopeptidase family serine peptidase</fullName>
    </submittedName>
</protein>
<dbReference type="Pfam" id="PF00326">
    <property type="entry name" value="Peptidase_S9"/>
    <property type="match status" value="1"/>
</dbReference>
<proteinExistence type="predicted"/>
<reference evidence="3 4" key="1">
    <citation type="submission" date="2020-09" db="EMBL/GenBank/DDBJ databases">
        <title>Diversity and distribution of actinomycetes associated with coral in the coast of Hainan.</title>
        <authorList>
            <person name="Li F."/>
        </authorList>
    </citation>
    <scope>NUCLEOTIDE SEQUENCE [LARGE SCALE GENOMIC DNA]</scope>
    <source>
        <strain evidence="3 4">HNM0947</strain>
    </source>
</reference>
<dbReference type="InterPro" id="IPR029058">
    <property type="entry name" value="AB_hydrolase_fold"/>
</dbReference>
<dbReference type="SUPFAM" id="SSF82171">
    <property type="entry name" value="DPP6 N-terminal domain-like"/>
    <property type="match status" value="1"/>
</dbReference>
<evidence type="ECO:0000313" key="4">
    <source>
        <dbReference type="Proteomes" id="UP000806528"/>
    </source>
</evidence>
<dbReference type="PANTHER" id="PTHR43056">
    <property type="entry name" value="PEPTIDASE S9 PROLYL OLIGOPEPTIDASE"/>
    <property type="match status" value="1"/>
</dbReference>
<dbReference type="Gene3D" id="2.120.10.30">
    <property type="entry name" value="TolB, C-terminal domain"/>
    <property type="match status" value="1"/>
</dbReference>
<evidence type="ECO:0000256" key="1">
    <source>
        <dbReference type="SAM" id="MobiDB-lite"/>
    </source>
</evidence>
<name>A0ABR9PC62_9ACTN</name>
<feature type="compositionally biased region" description="Polar residues" evidence="1">
    <location>
        <begin position="708"/>
        <end position="719"/>
    </location>
</feature>
<gene>
    <name evidence="3" type="ORF">IDM40_22430</name>
</gene>
<accession>A0ABR9PC62</accession>
<sequence length="719" mass="76173">MSELPHPHGSWPSPISAGDVARGIRRMAFPSVAGDEVWWEEDRPEEGGRTTLMHRDGTGTVTDLLPAPWSVGTRVHEYGGRSHLPVPRRDDKALVRMGVAFASGHDQRLYLLDRGSRTPVPLTPEPEVERGLRYADPALSADGKSLVCVCEEHPVGGGAPRRSIVTVPLSGRGSSEPTSIVELTSGSDFYASPTPSPDGTHLAYVRWNHPRMPWDGTELRVGTLTGGTLSDEYTIKGGVDESVVSPAWVDAGTLYVASDWPGFWNLYQAGLTGQPIALYPAEEEFHAPPARLGHRSFQVLDSGRVVALHGEGDLTPSVYDPDTLDLEPVRTELTTWSQLHSDGRTAVAVASSPTTPPCLVRIDPEASTVEVLHRSMQDPPEQGLLSLPREQTMTGRYGAPVHVRIHPPTNPDVDSDGPAPFVVWAHGGPVSHSTSEFDLVKAYFTSRGIGVADVNYGGSTGYGRSYRKRLHKQWGVVDVEDCAAVARALVDGGEADPERLAVRGPSAGGFTALLALAGDTFACGVSLFGVTDLLGFAEGTHDFESRFLDTLVGPLPGFEESHRERSPVNRVGDIDVPVLLLQGLEDKVVTPDQATAMARGLGERGVEHALLEFEGEGHGFAGAEARTRALEAELGFYAAVFGFEADVPALELTTSPPETPAGAGTGATEPASDGTGADAPAADGSPGTTQAPADREATAEPAEPDSAGSPQPGSDPTRT</sequence>
<dbReference type="InterPro" id="IPR050585">
    <property type="entry name" value="Xaa-Pro_dipeptidyl-ppase/CocE"/>
</dbReference>
<organism evidence="3 4">
    <name type="scientific">Nocardiopsis coralli</name>
    <dbReference type="NCBI Taxonomy" id="2772213"/>
    <lineage>
        <taxon>Bacteria</taxon>
        <taxon>Bacillati</taxon>
        <taxon>Actinomycetota</taxon>
        <taxon>Actinomycetes</taxon>
        <taxon>Streptosporangiales</taxon>
        <taxon>Nocardiopsidaceae</taxon>
        <taxon>Nocardiopsis</taxon>
    </lineage>
</organism>
<dbReference type="InterPro" id="IPR011042">
    <property type="entry name" value="6-blade_b-propeller_TolB-like"/>
</dbReference>
<comment type="caution">
    <text evidence="3">The sequence shown here is derived from an EMBL/GenBank/DDBJ whole genome shotgun (WGS) entry which is preliminary data.</text>
</comment>
<dbReference type="InterPro" id="IPR001375">
    <property type="entry name" value="Peptidase_S9_cat"/>
</dbReference>
<dbReference type="Gene3D" id="3.40.50.1820">
    <property type="entry name" value="alpha/beta hydrolase"/>
    <property type="match status" value="1"/>
</dbReference>
<keyword evidence="4" id="KW-1185">Reference proteome</keyword>
<dbReference type="Proteomes" id="UP000806528">
    <property type="component" value="Unassembled WGS sequence"/>
</dbReference>
<feature type="region of interest" description="Disordered" evidence="1">
    <location>
        <begin position="652"/>
        <end position="719"/>
    </location>
</feature>
<evidence type="ECO:0000313" key="3">
    <source>
        <dbReference type="EMBL" id="MBE3001426.1"/>
    </source>
</evidence>
<dbReference type="RefSeq" id="WP_193124026.1">
    <property type="nucleotide sequence ID" value="NZ_JADBGI010000024.1"/>
</dbReference>
<dbReference type="SUPFAM" id="SSF53474">
    <property type="entry name" value="alpha/beta-Hydrolases"/>
    <property type="match status" value="1"/>
</dbReference>
<dbReference type="PANTHER" id="PTHR43056:SF5">
    <property type="entry name" value="PEPTIDASE S9 PROLYL OLIGOPEPTIDASE CATALYTIC DOMAIN-CONTAINING PROTEIN"/>
    <property type="match status" value="1"/>
</dbReference>
<evidence type="ECO:0000259" key="2">
    <source>
        <dbReference type="Pfam" id="PF00326"/>
    </source>
</evidence>
<feature type="compositionally biased region" description="Low complexity" evidence="1">
    <location>
        <begin position="653"/>
        <end position="688"/>
    </location>
</feature>
<feature type="domain" description="Peptidase S9 prolyl oligopeptidase catalytic" evidence="2">
    <location>
        <begin position="437"/>
        <end position="642"/>
    </location>
</feature>